<dbReference type="AlphaFoldDB" id="A0A0R3URA3"/>
<dbReference type="Pfam" id="PF07915">
    <property type="entry name" value="PRKCSH"/>
    <property type="match status" value="1"/>
</dbReference>
<keyword evidence="3" id="KW-0256">Endoplasmic reticulum</keyword>
<dbReference type="PANTHER" id="PTHR15414:SF5">
    <property type="entry name" value="PROTEIN OS-9"/>
    <property type="match status" value="1"/>
</dbReference>
<name>A0A0R3URA3_MESCO</name>
<dbReference type="PANTHER" id="PTHR15414">
    <property type="entry name" value="OS-9-RELATED"/>
    <property type="match status" value="1"/>
</dbReference>
<evidence type="ECO:0000259" key="5">
    <source>
        <dbReference type="PROSITE" id="PS51914"/>
    </source>
</evidence>
<evidence type="ECO:0000313" key="7">
    <source>
        <dbReference type="Proteomes" id="UP000267029"/>
    </source>
</evidence>
<dbReference type="Proteomes" id="UP000267029">
    <property type="component" value="Unassembled WGS sequence"/>
</dbReference>
<sequence>VDGDHFEIISVYGQQFACIVPTIARRHKPTDSLSETTTMDIKNVFSSWNTTDCLIWSAGWWNYKLCTGKEISQYHEDKGSALVTTSLGTFTRDFDWTQFYDHGTLCDVTGKPRSTEVRFVCRRDLPFPTILDVTEVLTCSYVVRVAAADLCTISALEPQDDLKPNELVCSPSLSDEDYSKFQQEERDFQKTIRTLPTRRRAFQDNVLKSRRSYRVSSKD</sequence>
<dbReference type="InterPro" id="IPR012913">
    <property type="entry name" value="OS9-like_dom"/>
</dbReference>
<comment type="subcellular location">
    <subcellularLocation>
        <location evidence="1">Endoplasmic reticulum</location>
    </subcellularLocation>
</comment>
<protein>
    <recommendedName>
        <fullName evidence="5">MRH domain-containing protein</fullName>
    </recommendedName>
</protein>
<dbReference type="Gene3D" id="2.70.130.10">
    <property type="entry name" value="Mannose-6-phosphate receptor binding domain"/>
    <property type="match status" value="2"/>
</dbReference>
<dbReference type="STRING" id="53468.A0A0R3URA3"/>
<dbReference type="PROSITE" id="PS51914">
    <property type="entry name" value="MRH"/>
    <property type="match status" value="1"/>
</dbReference>
<accession>A0A0R3URA3</accession>
<keyword evidence="2" id="KW-0732">Signal</keyword>
<keyword evidence="7" id="KW-1185">Reference proteome</keyword>
<evidence type="ECO:0000256" key="4">
    <source>
        <dbReference type="ARBA" id="ARBA00023157"/>
    </source>
</evidence>
<organism evidence="6 7">
    <name type="scientific">Mesocestoides corti</name>
    <name type="common">Flatworm</name>
    <dbReference type="NCBI Taxonomy" id="53468"/>
    <lineage>
        <taxon>Eukaryota</taxon>
        <taxon>Metazoa</taxon>
        <taxon>Spiralia</taxon>
        <taxon>Lophotrochozoa</taxon>
        <taxon>Platyhelminthes</taxon>
        <taxon>Cestoda</taxon>
        <taxon>Eucestoda</taxon>
        <taxon>Cyclophyllidea</taxon>
        <taxon>Mesocestoididae</taxon>
        <taxon>Mesocestoides</taxon>
    </lineage>
</organism>
<dbReference type="GO" id="GO:0030968">
    <property type="term" value="P:endoplasmic reticulum unfolded protein response"/>
    <property type="evidence" value="ECO:0007669"/>
    <property type="project" value="InterPro"/>
</dbReference>
<dbReference type="InterPro" id="IPR045149">
    <property type="entry name" value="OS-9-like"/>
</dbReference>
<proteinExistence type="predicted"/>
<reference evidence="6 7" key="1">
    <citation type="submission" date="2018-10" db="EMBL/GenBank/DDBJ databases">
        <authorList>
            <consortium name="Pathogen Informatics"/>
        </authorList>
    </citation>
    <scope>NUCLEOTIDE SEQUENCE [LARGE SCALE GENOMIC DNA]</scope>
</reference>
<gene>
    <name evidence="6" type="ORF">MCOS_LOCUS10409</name>
</gene>
<dbReference type="GO" id="GO:0005788">
    <property type="term" value="C:endoplasmic reticulum lumen"/>
    <property type="evidence" value="ECO:0007669"/>
    <property type="project" value="TreeGrafter"/>
</dbReference>
<evidence type="ECO:0000256" key="2">
    <source>
        <dbReference type="ARBA" id="ARBA00022729"/>
    </source>
</evidence>
<dbReference type="InterPro" id="IPR044865">
    <property type="entry name" value="MRH_dom"/>
</dbReference>
<evidence type="ECO:0000313" key="6">
    <source>
        <dbReference type="EMBL" id="VDD84406.1"/>
    </source>
</evidence>
<feature type="domain" description="MRH" evidence="5">
    <location>
        <begin position="51"/>
        <end position="153"/>
    </location>
</feature>
<dbReference type="OrthoDB" id="448954at2759"/>
<evidence type="ECO:0000256" key="1">
    <source>
        <dbReference type="ARBA" id="ARBA00004240"/>
    </source>
</evidence>
<dbReference type="InterPro" id="IPR009011">
    <property type="entry name" value="Man6P_isomerase_rcpt-bd_dom_sf"/>
</dbReference>
<dbReference type="EMBL" id="UXSR01006286">
    <property type="protein sequence ID" value="VDD84406.1"/>
    <property type="molecule type" value="Genomic_DNA"/>
</dbReference>
<dbReference type="GO" id="GO:0030970">
    <property type="term" value="P:retrograde protein transport, ER to cytosol"/>
    <property type="evidence" value="ECO:0007669"/>
    <property type="project" value="TreeGrafter"/>
</dbReference>
<dbReference type="SUPFAM" id="SSF50911">
    <property type="entry name" value="Mannose 6-phosphate receptor domain"/>
    <property type="match status" value="1"/>
</dbReference>
<feature type="non-terminal residue" evidence="6">
    <location>
        <position position="1"/>
    </location>
</feature>
<evidence type="ECO:0000256" key="3">
    <source>
        <dbReference type="ARBA" id="ARBA00022824"/>
    </source>
</evidence>
<keyword evidence="4" id="KW-1015">Disulfide bond</keyword>